<comment type="caution">
    <text evidence="2">The sequence shown here is derived from an EMBL/GenBank/DDBJ whole genome shotgun (WGS) entry which is preliminary data.</text>
</comment>
<dbReference type="PANTHER" id="PTHR32251">
    <property type="entry name" value="3-OXO-5-ALPHA-STEROID 4-DEHYDROGENASE"/>
    <property type="match status" value="1"/>
</dbReference>
<keyword evidence="1" id="KW-1133">Transmembrane helix</keyword>
<dbReference type="PROSITE" id="PS50244">
    <property type="entry name" value="S5A_REDUCTASE"/>
    <property type="match status" value="1"/>
</dbReference>
<feature type="transmembrane region" description="Helical" evidence="1">
    <location>
        <begin position="184"/>
        <end position="201"/>
    </location>
</feature>
<evidence type="ECO:0000313" key="2">
    <source>
        <dbReference type="EMBL" id="NDY94305.1"/>
    </source>
</evidence>
<keyword evidence="1" id="KW-0812">Transmembrane</keyword>
<dbReference type="GO" id="GO:0016020">
    <property type="term" value="C:membrane"/>
    <property type="evidence" value="ECO:0007669"/>
    <property type="project" value="TreeGrafter"/>
</dbReference>
<organism evidence="2 3">
    <name type="scientific">Wenzhouxiangella limi</name>
    <dbReference type="NCBI Taxonomy" id="2707351"/>
    <lineage>
        <taxon>Bacteria</taxon>
        <taxon>Pseudomonadati</taxon>
        <taxon>Pseudomonadota</taxon>
        <taxon>Gammaproteobacteria</taxon>
        <taxon>Chromatiales</taxon>
        <taxon>Wenzhouxiangellaceae</taxon>
        <taxon>Wenzhouxiangella</taxon>
    </lineage>
</organism>
<keyword evidence="1" id="KW-0472">Membrane</keyword>
<dbReference type="RefSeq" id="WP_164209173.1">
    <property type="nucleotide sequence ID" value="NZ_JAAGSC010000023.1"/>
</dbReference>
<dbReference type="AlphaFoldDB" id="A0A845V2S2"/>
<evidence type="ECO:0000256" key="1">
    <source>
        <dbReference type="SAM" id="Phobius"/>
    </source>
</evidence>
<keyword evidence="3" id="KW-1185">Reference proteome</keyword>
<feature type="transmembrane region" description="Helical" evidence="1">
    <location>
        <begin position="29"/>
        <end position="48"/>
    </location>
</feature>
<protein>
    <submittedName>
        <fullName evidence="2">DUF1295 domain-containing protein</fullName>
    </submittedName>
</protein>
<gene>
    <name evidence="2" type="ORF">G3I74_00980</name>
</gene>
<feature type="transmembrane region" description="Helical" evidence="1">
    <location>
        <begin position="134"/>
        <end position="153"/>
    </location>
</feature>
<dbReference type="PANTHER" id="PTHR32251:SF17">
    <property type="entry name" value="STEROID 5-ALPHA REDUCTASE C-TERMINAL DOMAIN-CONTAINING PROTEIN"/>
    <property type="match status" value="1"/>
</dbReference>
<evidence type="ECO:0000313" key="3">
    <source>
        <dbReference type="Proteomes" id="UP000484885"/>
    </source>
</evidence>
<dbReference type="EMBL" id="JAAGSC010000023">
    <property type="protein sequence ID" value="NDY94305.1"/>
    <property type="molecule type" value="Genomic_DNA"/>
</dbReference>
<name>A0A845V2S2_9GAMM</name>
<feature type="transmembrane region" description="Helical" evidence="1">
    <location>
        <begin position="101"/>
        <end position="122"/>
    </location>
</feature>
<reference evidence="2 3" key="1">
    <citation type="submission" date="2020-02" db="EMBL/GenBank/DDBJ databases">
        <authorList>
            <person name="Zhang X.-Y."/>
        </authorList>
    </citation>
    <scope>NUCLEOTIDE SEQUENCE [LARGE SCALE GENOMIC DNA]</scope>
    <source>
        <strain evidence="2 3">C33</strain>
    </source>
</reference>
<dbReference type="Proteomes" id="UP000484885">
    <property type="component" value="Unassembled WGS sequence"/>
</dbReference>
<proteinExistence type="predicted"/>
<dbReference type="Gene3D" id="1.20.120.1630">
    <property type="match status" value="1"/>
</dbReference>
<dbReference type="Pfam" id="PF06966">
    <property type="entry name" value="DUF1295"/>
    <property type="match status" value="1"/>
</dbReference>
<sequence length="256" mass="29569">MNLLIAFLLTVLLMSGVWLWQRRSGRADWVDAFWAGSIGALAVFYAVFGDGAVEKRVLVALVAGTWSFRLTRHLAVRLAGHEQEDGRYQAMREHWGERAQFWLFVFFMGQALIAWLFSLPAWVVANDPSPAMNVWVILGVVVWFVSLAGESLADRQLSAFRRDPANRGKVCQVGLWRYSRHPNYFFEWLHWFSYPLIAMGAPFQWLAWLGPVLMLLFLYRVTGIPYTEKQSLKSRGDAYREYQRTTSAFIPWPPKD</sequence>
<dbReference type="InterPro" id="IPR010721">
    <property type="entry name" value="UstE-like"/>
</dbReference>
<accession>A0A845V2S2</accession>